<evidence type="ECO:0000313" key="1">
    <source>
        <dbReference type="EMBL" id="SDW21612.1"/>
    </source>
</evidence>
<dbReference type="EMBL" id="FNNC01000001">
    <property type="protein sequence ID" value="SDW21612.1"/>
    <property type="molecule type" value="Genomic_DNA"/>
</dbReference>
<sequence length="153" mass="18431">MKYEMKHAVYEEMIEHLDHKEPSSVEDFVQQAAEDFEMTLLLPFYMYYYHPHEWQNYSLFADDPLPKTLNYAAYIALDAPALNVDPKLKRFFYGTYCITSSPPDDRTMLSLEEWTMHLFRKYWQLYQKTSFFGNRVEVLDSQTSRWIPKTTPR</sequence>
<dbReference type="OrthoDB" id="2679642at2"/>
<gene>
    <name evidence="1" type="ORF">SAMN05421781_0869</name>
</gene>
<accession>A0A1H2RQ64</accession>
<dbReference type="RefSeq" id="WP_091611617.1">
    <property type="nucleotide sequence ID" value="NZ_FNNC01000001.1"/>
</dbReference>
<proteinExistence type="predicted"/>
<dbReference type="Proteomes" id="UP000199488">
    <property type="component" value="Unassembled WGS sequence"/>
</dbReference>
<dbReference type="AlphaFoldDB" id="A0A1H2RQ64"/>
<name>A0A1H2RQ64_9BACI</name>
<evidence type="ECO:0000313" key="2">
    <source>
        <dbReference type="Proteomes" id="UP000199488"/>
    </source>
</evidence>
<keyword evidence="2" id="KW-1185">Reference proteome</keyword>
<reference evidence="1 2" key="1">
    <citation type="submission" date="2016-10" db="EMBL/GenBank/DDBJ databases">
        <authorList>
            <person name="de Groot N.N."/>
        </authorList>
    </citation>
    <scope>NUCLEOTIDE SEQUENCE [LARGE SCALE GENOMIC DNA]</scope>
    <source>
        <strain evidence="1 2">DSM 23126</strain>
    </source>
</reference>
<protein>
    <submittedName>
        <fullName evidence="1">Uncharacterized protein</fullName>
    </submittedName>
</protein>
<organism evidence="1 2">
    <name type="scientific">Marinococcus luteus</name>
    <dbReference type="NCBI Taxonomy" id="1122204"/>
    <lineage>
        <taxon>Bacteria</taxon>
        <taxon>Bacillati</taxon>
        <taxon>Bacillota</taxon>
        <taxon>Bacilli</taxon>
        <taxon>Bacillales</taxon>
        <taxon>Bacillaceae</taxon>
        <taxon>Marinococcus</taxon>
    </lineage>
</organism>